<protein>
    <submittedName>
        <fullName evidence="2">Uncharacterized protein</fullName>
    </submittedName>
</protein>
<organism evidence="2 3">
    <name type="scientific">Lipomyces tetrasporus</name>
    <dbReference type="NCBI Taxonomy" id="54092"/>
    <lineage>
        <taxon>Eukaryota</taxon>
        <taxon>Fungi</taxon>
        <taxon>Dikarya</taxon>
        <taxon>Ascomycota</taxon>
        <taxon>Saccharomycotina</taxon>
        <taxon>Lipomycetes</taxon>
        <taxon>Lipomycetales</taxon>
        <taxon>Lipomycetaceae</taxon>
        <taxon>Lipomyces</taxon>
    </lineage>
</organism>
<evidence type="ECO:0000313" key="3">
    <source>
        <dbReference type="Proteomes" id="UP001217417"/>
    </source>
</evidence>
<keyword evidence="1" id="KW-0812">Transmembrane</keyword>
<dbReference type="Pfam" id="PF11927">
    <property type="entry name" value="HODM_asu-like"/>
    <property type="match status" value="1"/>
</dbReference>
<proteinExistence type="predicted"/>
<sequence>MQTFDFFSKHISLITPIPIYVAVFVLLICQGFSRQRLFRRRTQSTQTPADIKSGVSNDLYDRDQRLGSLITPDPSFSWRDSPQEVPREIKPGKYFLTMNLRKLDFNDYIIFDKQFLTEYRERQAIISKVGSEKIFVAEPNGGALDLCEETLNVTVDFLVTRYPSMFRRTERGVLCVDAGEEYDLVTRPWVRHPLEITCLLSGDDCILMRCCDDGVLRVAAVGLVYSLDIDWKSFIGKDLASIHIDARVPFYESTIQKSVDRYFLKLHPEKPVTRANWLTQVGPELRNDKFPDEYLRRVSTLPGNSITAETIIHDLYFRVERQTMRKLPSMHGVVFKFHLYATNIWDLEQEESVPRQFAAHIRGLPESVLRQKHCLECVHGILKVMDEMAERQEKKHGNRHQPASRSYI</sequence>
<keyword evidence="1" id="KW-0472">Membrane</keyword>
<name>A0AAD7VP77_9ASCO</name>
<accession>A0AAD7VP77</accession>
<dbReference type="AlphaFoldDB" id="A0AAD7VP77"/>
<dbReference type="EMBL" id="JARPMG010000011">
    <property type="protein sequence ID" value="KAJ8097462.1"/>
    <property type="molecule type" value="Genomic_DNA"/>
</dbReference>
<comment type="caution">
    <text evidence="2">The sequence shown here is derived from an EMBL/GenBank/DDBJ whole genome shotgun (WGS) entry which is preliminary data.</text>
</comment>
<keyword evidence="1" id="KW-1133">Transmembrane helix</keyword>
<dbReference type="InterPro" id="IPR021848">
    <property type="entry name" value="HODM_asu-like"/>
</dbReference>
<dbReference type="Proteomes" id="UP001217417">
    <property type="component" value="Unassembled WGS sequence"/>
</dbReference>
<dbReference type="GeneID" id="80883786"/>
<evidence type="ECO:0000256" key="1">
    <source>
        <dbReference type="SAM" id="Phobius"/>
    </source>
</evidence>
<reference evidence="2" key="1">
    <citation type="submission" date="2023-03" db="EMBL/GenBank/DDBJ databases">
        <title>Near-Complete genome sequence of Lipomyces tetrasporous NRRL Y-64009, an oleaginous yeast capable of growing on lignocellulosic hydrolysates.</title>
        <authorList>
            <consortium name="Lawrence Berkeley National Laboratory"/>
            <person name="Jagtap S.S."/>
            <person name="Liu J.-J."/>
            <person name="Walukiewicz H.E."/>
            <person name="Pangilinan J."/>
            <person name="Lipzen A."/>
            <person name="Ahrendt S."/>
            <person name="Koriabine M."/>
            <person name="Cobaugh K."/>
            <person name="Salamov A."/>
            <person name="Yoshinaga Y."/>
            <person name="Ng V."/>
            <person name="Daum C."/>
            <person name="Grigoriev I.V."/>
            <person name="Slininger P.J."/>
            <person name="Dien B.S."/>
            <person name="Jin Y.-S."/>
            <person name="Rao C.V."/>
        </authorList>
    </citation>
    <scope>NUCLEOTIDE SEQUENCE</scope>
    <source>
        <strain evidence="2">NRRL Y-64009</strain>
    </source>
</reference>
<gene>
    <name evidence="2" type="ORF">POJ06DRAFT_261426</name>
</gene>
<keyword evidence="3" id="KW-1185">Reference proteome</keyword>
<feature type="transmembrane region" description="Helical" evidence="1">
    <location>
        <begin position="12"/>
        <end position="32"/>
    </location>
</feature>
<evidence type="ECO:0000313" key="2">
    <source>
        <dbReference type="EMBL" id="KAJ8097462.1"/>
    </source>
</evidence>
<dbReference type="RefSeq" id="XP_056040912.1">
    <property type="nucleotide sequence ID" value="XM_056188620.1"/>
</dbReference>